<feature type="domain" description="Glycosyl transferase family 1" evidence="2">
    <location>
        <begin position="1"/>
        <end position="58"/>
    </location>
</feature>
<gene>
    <name evidence="3" type="ORF">UW61_C0015G0020</name>
</gene>
<evidence type="ECO:0000256" key="1">
    <source>
        <dbReference type="ARBA" id="ARBA00022679"/>
    </source>
</evidence>
<dbReference type="EMBL" id="LCIZ01000015">
    <property type="protein sequence ID" value="KKT67097.1"/>
    <property type="molecule type" value="Genomic_DNA"/>
</dbReference>
<dbReference type="PANTHER" id="PTHR46401:SF2">
    <property type="entry name" value="GLYCOSYLTRANSFERASE WBBK-RELATED"/>
    <property type="match status" value="1"/>
</dbReference>
<proteinExistence type="predicted"/>
<accession>A0A0G1LEJ5</accession>
<dbReference type="Gene3D" id="3.40.50.2000">
    <property type="entry name" value="Glycogen Phosphorylase B"/>
    <property type="match status" value="2"/>
</dbReference>
<evidence type="ECO:0000259" key="2">
    <source>
        <dbReference type="Pfam" id="PF00534"/>
    </source>
</evidence>
<name>A0A0G1LEJ5_9BACT</name>
<protein>
    <submittedName>
        <fullName evidence="3">Glycosyltransferase</fullName>
    </submittedName>
</protein>
<dbReference type="AlphaFoldDB" id="A0A0G1LEJ5"/>
<dbReference type="GO" id="GO:0016757">
    <property type="term" value="F:glycosyltransferase activity"/>
    <property type="evidence" value="ECO:0007669"/>
    <property type="project" value="InterPro"/>
</dbReference>
<organism evidence="3 4">
    <name type="scientific">Candidatus Curtissbacteria bacterium GW2011_GWC1_44_33</name>
    <dbReference type="NCBI Taxonomy" id="1618413"/>
    <lineage>
        <taxon>Bacteria</taxon>
        <taxon>Candidatus Curtissiibacteriota</taxon>
    </lineage>
</organism>
<comment type="caution">
    <text evidence="3">The sequence shown here is derived from an EMBL/GenBank/DDBJ whole genome shotgun (WGS) entry which is preliminary data.</text>
</comment>
<sequence length="81" mass="8692">MASGVPVVVSNVASLSEVVGKAGILVDPYNTNSIEGGIRKVLSMTQAQYNTLVEAGIKQARKFSWEKTARETLQILEKAAK</sequence>
<dbReference type="GO" id="GO:0009103">
    <property type="term" value="P:lipopolysaccharide biosynthetic process"/>
    <property type="evidence" value="ECO:0007669"/>
    <property type="project" value="TreeGrafter"/>
</dbReference>
<dbReference type="Proteomes" id="UP000033901">
    <property type="component" value="Unassembled WGS sequence"/>
</dbReference>
<dbReference type="SUPFAM" id="SSF53756">
    <property type="entry name" value="UDP-Glycosyltransferase/glycogen phosphorylase"/>
    <property type="match status" value="1"/>
</dbReference>
<dbReference type="Pfam" id="PF00534">
    <property type="entry name" value="Glycos_transf_1"/>
    <property type="match status" value="1"/>
</dbReference>
<dbReference type="InterPro" id="IPR001296">
    <property type="entry name" value="Glyco_trans_1"/>
</dbReference>
<evidence type="ECO:0000313" key="3">
    <source>
        <dbReference type="EMBL" id="KKT67097.1"/>
    </source>
</evidence>
<keyword evidence="1 3" id="KW-0808">Transferase</keyword>
<dbReference type="PANTHER" id="PTHR46401">
    <property type="entry name" value="GLYCOSYLTRANSFERASE WBBK-RELATED"/>
    <property type="match status" value="1"/>
</dbReference>
<reference evidence="3 4" key="1">
    <citation type="journal article" date="2015" name="Nature">
        <title>rRNA introns, odd ribosomes, and small enigmatic genomes across a large radiation of phyla.</title>
        <authorList>
            <person name="Brown C.T."/>
            <person name="Hug L.A."/>
            <person name="Thomas B.C."/>
            <person name="Sharon I."/>
            <person name="Castelle C.J."/>
            <person name="Singh A."/>
            <person name="Wilkins M.J."/>
            <person name="Williams K.H."/>
            <person name="Banfield J.F."/>
        </authorList>
    </citation>
    <scope>NUCLEOTIDE SEQUENCE [LARGE SCALE GENOMIC DNA]</scope>
</reference>
<evidence type="ECO:0000313" key="4">
    <source>
        <dbReference type="Proteomes" id="UP000033901"/>
    </source>
</evidence>